<reference evidence="16" key="1">
    <citation type="submission" date="2013-11" db="EMBL/GenBank/DDBJ databases">
        <title>The genomic landscape of the Guanapo guppy.</title>
        <authorList>
            <person name="Kuenstner A."/>
            <person name="Dreyer C."/>
        </authorList>
    </citation>
    <scope>NUCLEOTIDE SEQUENCE</scope>
    <source>
        <strain evidence="16">Guanapo</strain>
    </source>
</reference>
<proteinExistence type="inferred from homology"/>
<dbReference type="PROSITE" id="PS51996">
    <property type="entry name" value="TR_MART"/>
    <property type="match status" value="1"/>
</dbReference>
<dbReference type="PRINTS" id="PR00970">
    <property type="entry name" value="RIBTRNSFRASE"/>
</dbReference>
<keyword evidence="9 14" id="KW-0521">NADP</keyword>
<reference evidence="15" key="2">
    <citation type="submission" date="2025-08" db="UniProtKB">
        <authorList>
            <consortium name="Ensembl"/>
        </authorList>
    </citation>
    <scope>IDENTIFICATION</scope>
    <source>
        <strain evidence="15">Guanapo</strain>
    </source>
</reference>
<dbReference type="Gene3D" id="3.90.176.10">
    <property type="entry name" value="Toxin ADP-ribosyltransferase, Chain A, domain 1"/>
    <property type="match status" value="1"/>
</dbReference>
<comment type="similarity">
    <text evidence="2 14">Belongs to the Arg-specific ADP-ribosyltransferase family.</text>
</comment>
<dbReference type="AlphaFoldDB" id="A0A3P9NJP7"/>
<dbReference type="GO" id="GO:0005576">
    <property type="term" value="C:extracellular region"/>
    <property type="evidence" value="ECO:0007669"/>
    <property type="project" value="UniProtKB-SubCell"/>
</dbReference>
<sequence>MDVHTFYKLVCNVLNVQLSFSLNKIKSLSNMMQYVSKVISPFLLLQRCEIQLEMYENSIDDMFSNCKEKMTEMFFGKFSDELTKEGYGTHWDNEESKIKMDDHILKKAELQAIRVYTEHENGVYNEFNVAVRTGKNMYGTSFKFHILYFLLVSAVQKFKKADKMTCYTTYRRYKGEVKFNSDTGIIRFGSFASSSLSPDQKDYGNKACLEIITCHGAAIEEYSAYPKEKEVLIPPYEMFKIIKGQDVEKLKDCEARFVLKSVGTKSNLDCLLVKK</sequence>
<dbReference type="GO" id="GO:0090729">
    <property type="term" value="F:toxin activity"/>
    <property type="evidence" value="ECO:0007669"/>
    <property type="project" value="UniProtKB-KW"/>
</dbReference>
<keyword evidence="8" id="KW-0732">Signal</keyword>
<dbReference type="Ensembl" id="ENSPRET00000009820.1">
    <property type="protein sequence ID" value="ENSPREP00000009703.1"/>
    <property type="gene ID" value="ENSPREG00000006593.1"/>
</dbReference>
<evidence type="ECO:0000256" key="1">
    <source>
        <dbReference type="ARBA" id="ARBA00004613"/>
    </source>
</evidence>
<dbReference type="GO" id="GO:0016779">
    <property type="term" value="F:nucleotidyltransferase activity"/>
    <property type="evidence" value="ECO:0007669"/>
    <property type="project" value="UniProtKB-KW"/>
</dbReference>
<evidence type="ECO:0000256" key="13">
    <source>
        <dbReference type="ARBA" id="ARBA00047597"/>
    </source>
</evidence>
<dbReference type="FunFam" id="3.90.176.10:FF:000001">
    <property type="entry name" value="NAD(P)(+)--arginine ADP-ribosyltransferase"/>
    <property type="match status" value="1"/>
</dbReference>
<evidence type="ECO:0000256" key="2">
    <source>
        <dbReference type="ARBA" id="ARBA00009558"/>
    </source>
</evidence>
<evidence type="ECO:0000256" key="3">
    <source>
        <dbReference type="ARBA" id="ARBA00022525"/>
    </source>
</evidence>
<evidence type="ECO:0000256" key="9">
    <source>
        <dbReference type="ARBA" id="ARBA00022857"/>
    </source>
</evidence>
<name>A0A3P9NJP7_POERE</name>
<evidence type="ECO:0000256" key="12">
    <source>
        <dbReference type="ARBA" id="ARBA00023157"/>
    </source>
</evidence>
<evidence type="ECO:0000256" key="10">
    <source>
        <dbReference type="ARBA" id="ARBA00023026"/>
    </source>
</evidence>
<dbReference type="EC" id="2.4.2.31" evidence="14"/>
<evidence type="ECO:0000256" key="14">
    <source>
        <dbReference type="RuleBase" id="RU361228"/>
    </source>
</evidence>
<keyword evidence="5 14" id="KW-0328">Glycosyltransferase</keyword>
<comment type="catalytic activity">
    <reaction evidence="13 14">
        <text>L-arginyl-[protein] + NAD(+) = N(omega)-(ADP-D-ribosyl)-L-arginyl-[protein] + nicotinamide + H(+)</text>
        <dbReference type="Rhea" id="RHEA:19149"/>
        <dbReference type="Rhea" id="RHEA-COMP:10532"/>
        <dbReference type="Rhea" id="RHEA-COMP:15087"/>
        <dbReference type="ChEBI" id="CHEBI:15378"/>
        <dbReference type="ChEBI" id="CHEBI:17154"/>
        <dbReference type="ChEBI" id="CHEBI:29965"/>
        <dbReference type="ChEBI" id="CHEBI:57540"/>
        <dbReference type="ChEBI" id="CHEBI:142554"/>
        <dbReference type="EC" id="2.4.2.31"/>
    </reaction>
</comment>
<keyword evidence="6 14" id="KW-0808">Transferase</keyword>
<dbReference type="GO" id="GO:0106274">
    <property type="term" value="F:NAD+-protein-arginine ADP-ribosyltransferase activity"/>
    <property type="evidence" value="ECO:0007669"/>
    <property type="project" value="UniProtKB-EC"/>
</dbReference>
<evidence type="ECO:0000313" key="15">
    <source>
        <dbReference type="Ensembl" id="ENSPREP00000009703.1"/>
    </source>
</evidence>
<dbReference type="GeneTree" id="ENSGT01030000234601"/>
<keyword evidence="7" id="KW-0548">Nucleotidyltransferase</keyword>
<keyword evidence="11 14" id="KW-0520">NAD</keyword>
<dbReference type="PANTHER" id="PTHR10339:SF25">
    <property type="entry name" value="SECRETED EXOENZYME S"/>
    <property type="match status" value="1"/>
</dbReference>
<dbReference type="InterPro" id="IPR000768">
    <property type="entry name" value="ART"/>
</dbReference>
<evidence type="ECO:0000256" key="8">
    <source>
        <dbReference type="ARBA" id="ARBA00022729"/>
    </source>
</evidence>
<dbReference type="Proteomes" id="UP000242638">
    <property type="component" value="Unassembled WGS sequence"/>
</dbReference>
<accession>A0A3P9NJP7</accession>
<keyword evidence="12" id="KW-1015">Disulfide bond</keyword>
<keyword evidence="3" id="KW-0964">Secreted</keyword>
<evidence type="ECO:0000256" key="6">
    <source>
        <dbReference type="ARBA" id="ARBA00022679"/>
    </source>
</evidence>
<dbReference type="InterPro" id="IPR050999">
    <property type="entry name" value="ADP-ribosyltransferase_ARG"/>
</dbReference>
<evidence type="ECO:0000256" key="7">
    <source>
        <dbReference type="ARBA" id="ARBA00022695"/>
    </source>
</evidence>
<evidence type="ECO:0000256" key="4">
    <source>
        <dbReference type="ARBA" id="ARBA00022656"/>
    </source>
</evidence>
<dbReference type="OMA" id="EMYENSI"/>
<keyword evidence="4" id="KW-0800">Toxin</keyword>
<dbReference type="GO" id="GO:0003950">
    <property type="term" value="F:NAD+ poly-ADP-ribosyltransferase activity"/>
    <property type="evidence" value="ECO:0007669"/>
    <property type="project" value="TreeGrafter"/>
</dbReference>
<dbReference type="Pfam" id="PF01129">
    <property type="entry name" value="ART"/>
    <property type="match status" value="1"/>
</dbReference>
<evidence type="ECO:0000256" key="11">
    <source>
        <dbReference type="ARBA" id="ARBA00023027"/>
    </source>
</evidence>
<dbReference type="PANTHER" id="PTHR10339">
    <property type="entry name" value="ADP-RIBOSYLTRANSFERASE"/>
    <property type="match status" value="1"/>
</dbReference>
<keyword evidence="10" id="KW-0843">Virulence</keyword>
<keyword evidence="16" id="KW-1185">Reference proteome</keyword>
<organism evidence="15 16">
    <name type="scientific">Poecilia reticulata</name>
    <name type="common">Guppy</name>
    <name type="synonym">Acanthophacelus reticulatus</name>
    <dbReference type="NCBI Taxonomy" id="8081"/>
    <lineage>
        <taxon>Eukaryota</taxon>
        <taxon>Metazoa</taxon>
        <taxon>Chordata</taxon>
        <taxon>Craniata</taxon>
        <taxon>Vertebrata</taxon>
        <taxon>Euteleostomi</taxon>
        <taxon>Actinopterygii</taxon>
        <taxon>Neopterygii</taxon>
        <taxon>Teleostei</taxon>
        <taxon>Neoteleostei</taxon>
        <taxon>Acanthomorphata</taxon>
        <taxon>Ovalentaria</taxon>
        <taxon>Atherinomorphae</taxon>
        <taxon>Cyprinodontiformes</taxon>
        <taxon>Poeciliidae</taxon>
        <taxon>Poeciliinae</taxon>
        <taxon>Poecilia</taxon>
    </lineage>
</organism>
<dbReference type="SUPFAM" id="SSF56399">
    <property type="entry name" value="ADP-ribosylation"/>
    <property type="match status" value="1"/>
</dbReference>
<protein>
    <recommendedName>
        <fullName evidence="14">NAD(P)(+)--arginine ADP-ribosyltransferase</fullName>
        <ecNumber evidence="14">2.4.2.31</ecNumber>
    </recommendedName>
    <alternativeName>
        <fullName evidence="14">Mono(ADP-ribosyl)transferase</fullName>
    </alternativeName>
</protein>
<evidence type="ECO:0000313" key="16">
    <source>
        <dbReference type="Proteomes" id="UP000242638"/>
    </source>
</evidence>
<reference evidence="15" key="3">
    <citation type="submission" date="2025-09" db="UniProtKB">
        <authorList>
            <consortium name="Ensembl"/>
        </authorList>
    </citation>
    <scope>IDENTIFICATION</scope>
    <source>
        <strain evidence="15">Guanapo</strain>
    </source>
</reference>
<comment type="subcellular location">
    <subcellularLocation>
        <location evidence="1">Secreted</location>
    </subcellularLocation>
</comment>
<evidence type="ECO:0000256" key="5">
    <source>
        <dbReference type="ARBA" id="ARBA00022676"/>
    </source>
</evidence>